<comment type="caution">
    <text evidence="1">The sequence shown here is derived from an EMBL/GenBank/DDBJ whole genome shotgun (WGS) entry which is preliminary data.</text>
</comment>
<evidence type="ECO:0000313" key="2">
    <source>
        <dbReference type="Proteomes" id="UP001558613"/>
    </source>
</evidence>
<accession>A0ABR3N6F7</accession>
<organism evidence="1 2">
    <name type="scientific">Cirrhinus molitorella</name>
    <name type="common">mud carp</name>
    <dbReference type="NCBI Taxonomy" id="172907"/>
    <lineage>
        <taxon>Eukaryota</taxon>
        <taxon>Metazoa</taxon>
        <taxon>Chordata</taxon>
        <taxon>Craniata</taxon>
        <taxon>Vertebrata</taxon>
        <taxon>Euteleostomi</taxon>
        <taxon>Actinopterygii</taxon>
        <taxon>Neopterygii</taxon>
        <taxon>Teleostei</taxon>
        <taxon>Ostariophysi</taxon>
        <taxon>Cypriniformes</taxon>
        <taxon>Cyprinidae</taxon>
        <taxon>Labeoninae</taxon>
        <taxon>Labeonini</taxon>
        <taxon>Cirrhinus</taxon>
    </lineage>
</organism>
<evidence type="ECO:0000313" key="1">
    <source>
        <dbReference type="EMBL" id="KAL1272376.1"/>
    </source>
</evidence>
<keyword evidence="2" id="KW-1185">Reference proteome</keyword>
<sequence length="75" mass="8270">MSCHYNAIPCRESNVNNVTCKASNEGPPCQAFEVPFAHRICSFPGGSSRLQVHMPDPLENKALSCYVPPAFLLYN</sequence>
<name>A0ABR3N6F7_9TELE</name>
<dbReference type="Proteomes" id="UP001558613">
    <property type="component" value="Unassembled WGS sequence"/>
</dbReference>
<gene>
    <name evidence="1" type="ORF">QQF64_028238</name>
</gene>
<protein>
    <submittedName>
        <fullName evidence="1">Uncharacterized protein</fullName>
    </submittedName>
</protein>
<proteinExistence type="predicted"/>
<dbReference type="EMBL" id="JAYMGO010000006">
    <property type="protein sequence ID" value="KAL1272376.1"/>
    <property type="molecule type" value="Genomic_DNA"/>
</dbReference>
<reference evidence="1 2" key="1">
    <citation type="submission" date="2023-09" db="EMBL/GenBank/DDBJ databases">
        <authorList>
            <person name="Wang M."/>
        </authorList>
    </citation>
    <scope>NUCLEOTIDE SEQUENCE [LARGE SCALE GENOMIC DNA]</scope>
    <source>
        <strain evidence="1">GT-2023</strain>
        <tissue evidence="1">Liver</tissue>
    </source>
</reference>